<keyword evidence="6" id="KW-0004">4Fe-4S</keyword>
<feature type="non-terminal residue" evidence="15">
    <location>
        <position position="79"/>
    </location>
</feature>
<dbReference type="AlphaFoldDB" id="A0A6G2DXE3"/>
<evidence type="ECO:0000256" key="10">
    <source>
        <dbReference type="ARBA" id="ARBA00023239"/>
    </source>
</evidence>
<organism evidence="15 16">
    <name type="scientific">Streptococcus pneumoniae</name>
    <dbReference type="NCBI Taxonomy" id="1313"/>
    <lineage>
        <taxon>Bacteria</taxon>
        <taxon>Bacillati</taxon>
        <taxon>Bacillota</taxon>
        <taxon>Bacilli</taxon>
        <taxon>Lactobacillales</taxon>
        <taxon>Streptococcaceae</taxon>
        <taxon>Streptococcus</taxon>
    </lineage>
</organism>
<dbReference type="GO" id="GO:0051539">
    <property type="term" value="F:4 iron, 4 sulfur cluster binding"/>
    <property type="evidence" value="ECO:0007669"/>
    <property type="project" value="UniProtKB-KW"/>
</dbReference>
<dbReference type="GO" id="GO:0046872">
    <property type="term" value="F:metal ion binding"/>
    <property type="evidence" value="ECO:0007669"/>
    <property type="project" value="UniProtKB-KW"/>
</dbReference>
<feature type="non-terminal residue" evidence="15">
    <location>
        <position position="1"/>
    </location>
</feature>
<dbReference type="GO" id="GO:0006094">
    <property type="term" value="P:gluconeogenesis"/>
    <property type="evidence" value="ECO:0007669"/>
    <property type="project" value="UniProtKB-KW"/>
</dbReference>
<evidence type="ECO:0000256" key="1">
    <source>
        <dbReference type="ARBA" id="ARBA00001966"/>
    </source>
</evidence>
<comment type="cofactor">
    <cofactor evidence="1">
        <name>[4Fe-4S] cluster</name>
        <dbReference type="ChEBI" id="CHEBI:49883"/>
    </cofactor>
</comment>
<keyword evidence="5" id="KW-0312">Gluconeogenesis</keyword>
<evidence type="ECO:0000256" key="5">
    <source>
        <dbReference type="ARBA" id="ARBA00022432"/>
    </source>
</evidence>
<evidence type="ECO:0000256" key="12">
    <source>
        <dbReference type="ARBA" id="ARBA00049406"/>
    </source>
</evidence>
<comment type="pathway">
    <text evidence="2">Carbohydrate biosynthesis; gluconeogenesis.</text>
</comment>
<dbReference type="InterPro" id="IPR051318">
    <property type="entry name" value="Fe-S_L-Ser"/>
</dbReference>
<dbReference type="EMBL" id="WNHS01000919">
    <property type="protein sequence ID" value="MTW25932.1"/>
    <property type="molecule type" value="Genomic_DNA"/>
</dbReference>
<dbReference type="RefSeq" id="WP_196301750.1">
    <property type="nucleotide sequence ID" value="NZ_WNHS01000919.1"/>
</dbReference>
<evidence type="ECO:0000256" key="11">
    <source>
        <dbReference type="ARBA" id="ARBA00041766"/>
    </source>
</evidence>
<evidence type="ECO:0000256" key="4">
    <source>
        <dbReference type="ARBA" id="ARBA00012093"/>
    </source>
</evidence>
<evidence type="ECO:0000256" key="13">
    <source>
        <dbReference type="SAM" id="Phobius"/>
    </source>
</evidence>
<feature type="transmembrane region" description="Helical" evidence="13">
    <location>
        <begin position="30"/>
        <end position="53"/>
    </location>
</feature>
<dbReference type="PANTHER" id="PTHR30182">
    <property type="entry name" value="L-SERINE DEHYDRATASE"/>
    <property type="match status" value="1"/>
</dbReference>
<evidence type="ECO:0000256" key="6">
    <source>
        <dbReference type="ARBA" id="ARBA00022485"/>
    </source>
</evidence>
<evidence type="ECO:0000256" key="8">
    <source>
        <dbReference type="ARBA" id="ARBA00023004"/>
    </source>
</evidence>
<accession>A0A6G2DXE3</accession>
<gene>
    <name evidence="15" type="ORF">GM537_14240</name>
</gene>
<evidence type="ECO:0000256" key="2">
    <source>
        <dbReference type="ARBA" id="ARBA00004742"/>
    </source>
</evidence>
<keyword evidence="9" id="KW-0411">Iron-sulfur</keyword>
<sequence>LMQANRLLDGGALNRIVLYVTALMEVKSSMGVIVAAPTAGACAALPGAVIAMAESMNLSEEEMAKAMLGSGLIGVFIAT</sequence>
<reference evidence="15 16" key="1">
    <citation type="submission" date="2019-11" db="EMBL/GenBank/DDBJ databases">
        <title>Growth characteristics of pneumococcus vary with the chemical composition of the capsule and with environmental conditions.</title>
        <authorList>
            <person name="Tothpal A."/>
            <person name="Desobry K."/>
            <person name="Joshi S."/>
            <person name="Wyllie A.L."/>
            <person name="Weinberger D.M."/>
        </authorList>
    </citation>
    <scope>NUCLEOTIDE SEQUENCE [LARGE SCALE GENOMIC DNA]</scope>
    <source>
        <strain evidence="16">pnumococcus23A</strain>
    </source>
</reference>
<dbReference type="Proteomes" id="UP000490982">
    <property type="component" value="Unassembled WGS sequence"/>
</dbReference>
<dbReference type="InterPro" id="IPR005130">
    <property type="entry name" value="Ser_deHydtase-like_asu"/>
</dbReference>
<feature type="domain" description="Serine dehydratase-like alpha subunit" evidence="14">
    <location>
        <begin position="9"/>
        <end position="78"/>
    </location>
</feature>
<keyword evidence="10" id="KW-0456">Lyase</keyword>
<keyword evidence="13" id="KW-0812">Transmembrane</keyword>
<comment type="catalytic activity">
    <reaction evidence="12">
        <text>L-serine = pyruvate + NH4(+)</text>
        <dbReference type="Rhea" id="RHEA:19169"/>
        <dbReference type="ChEBI" id="CHEBI:15361"/>
        <dbReference type="ChEBI" id="CHEBI:28938"/>
        <dbReference type="ChEBI" id="CHEBI:33384"/>
        <dbReference type="EC" id="4.3.1.17"/>
    </reaction>
</comment>
<proteinExistence type="inferred from homology"/>
<keyword evidence="8" id="KW-0408">Iron</keyword>
<dbReference type="Pfam" id="PF03313">
    <property type="entry name" value="SDH_alpha"/>
    <property type="match status" value="1"/>
</dbReference>
<keyword evidence="13" id="KW-1133">Transmembrane helix</keyword>
<evidence type="ECO:0000313" key="16">
    <source>
        <dbReference type="Proteomes" id="UP000490982"/>
    </source>
</evidence>
<name>A0A6G2DXE3_STREE</name>
<protein>
    <recommendedName>
        <fullName evidence="4">L-serine ammonia-lyase</fullName>
        <ecNumber evidence="4">4.3.1.17</ecNumber>
    </recommendedName>
    <alternativeName>
        <fullName evidence="11">L-serine deaminase</fullName>
    </alternativeName>
</protein>
<evidence type="ECO:0000313" key="15">
    <source>
        <dbReference type="EMBL" id="MTW25932.1"/>
    </source>
</evidence>
<evidence type="ECO:0000256" key="7">
    <source>
        <dbReference type="ARBA" id="ARBA00022723"/>
    </source>
</evidence>
<dbReference type="EC" id="4.3.1.17" evidence="4"/>
<evidence type="ECO:0000259" key="14">
    <source>
        <dbReference type="Pfam" id="PF03313"/>
    </source>
</evidence>
<dbReference type="GO" id="GO:0003941">
    <property type="term" value="F:L-serine ammonia-lyase activity"/>
    <property type="evidence" value="ECO:0007669"/>
    <property type="project" value="UniProtKB-EC"/>
</dbReference>
<comment type="caution">
    <text evidence="15">The sequence shown here is derived from an EMBL/GenBank/DDBJ whole genome shotgun (WGS) entry which is preliminary data.</text>
</comment>
<keyword evidence="13" id="KW-0472">Membrane</keyword>
<dbReference type="PANTHER" id="PTHR30182:SF1">
    <property type="entry name" value="L-SERINE DEHYDRATASE 1"/>
    <property type="match status" value="1"/>
</dbReference>
<evidence type="ECO:0000256" key="9">
    <source>
        <dbReference type="ARBA" id="ARBA00023014"/>
    </source>
</evidence>
<evidence type="ECO:0000256" key="3">
    <source>
        <dbReference type="ARBA" id="ARBA00008636"/>
    </source>
</evidence>
<keyword evidence="7" id="KW-0479">Metal-binding</keyword>
<comment type="similarity">
    <text evidence="3">Belongs to the iron-sulfur dependent L-serine dehydratase family.</text>
</comment>